<evidence type="ECO:0000313" key="1">
    <source>
        <dbReference type="EMBL" id="MBT8767273.1"/>
    </source>
</evidence>
<gene>
    <name evidence="1" type="ORF">J7302_14250</name>
</gene>
<evidence type="ECO:0000313" key="2">
    <source>
        <dbReference type="Proteomes" id="UP001519667"/>
    </source>
</evidence>
<organism evidence="1 2">
    <name type="scientific">Metapseudomonas boanensis</name>
    <dbReference type="NCBI Taxonomy" id="2822138"/>
    <lineage>
        <taxon>Bacteria</taxon>
        <taxon>Pseudomonadati</taxon>
        <taxon>Pseudomonadota</taxon>
        <taxon>Gammaproteobacteria</taxon>
        <taxon>Pseudomonadales</taxon>
        <taxon>Pseudomonadaceae</taxon>
        <taxon>Metapseudomonas</taxon>
    </lineage>
</organism>
<dbReference type="Proteomes" id="UP001519667">
    <property type="component" value="Unassembled WGS sequence"/>
</dbReference>
<accession>A0ABS5XIY9</accession>
<dbReference type="Pfam" id="PF08856">
    <property type="entry name" value="DUF1826"/>
    <property type="match status" value="1"/>
</dbReference>
<reference evidence="1 2" key="1">
    <citation type="submission" date="2021-04" db="EMBL/GenBank/DDBJ databases">
        <title>Pseudomonas boanensis sp. nov., a bacterium isolated from river water used for household purposes in Boane District, Mozambique.</title>
        <authorList>
            <person name="Nicklasson M."/>
            <person name="Martin-Rodriguez A.J."/>
            <person name="Thorell K."/>
            <person name="Neves L."/>
            <person name="Mussagy A."/>
            <person name="Rydberg H.A."/>
            <person name="Hernroth B."/>
            <person name="Svensson-Stadler L."/>
            <person name="Sjoling A."/>
        </authorList>
    </citation>
    <scope>NUCLEOTIDE SEQUENCE [LARGE SCALE GENOMIC DNA]</scope>
    <source>
        <strain evidence="1 2">DB1</strain>
    </source>
</reference>
<dbReference type="EMBL" id="JAGTIS010000007">
    <property type="protein sequence ID" value="MBT8767273.1"/>
    <property type="molecule type" value="Genomic_DNA"/>
</dbReference>
<protein>
    <submittedName>
        <fullName evidence="1">DUF1826 domain-containing protein</fullName>
    </submittedName>
</protein>
<sequence length="214" mass="23447">MLAWQREAAPRQVLGDSPDVLSEVLRDGTNLAVWQRRLPLHVAGFASALVALGEPLSESMTIELQTSDSEPSLDGLATGFAHLDGYAGFVADVAWLVRGFACLVDARHIGLRLRRLDKAMCPRFHVDHVPLRLITTYAGCASQWLREDDLPRARLADSPAEPVQVVDNQQLAAGDVALFKGEKWLGNEGRGIIHRSPQQAPGESRLLLTLDWLG</sequence>
<comment type="caution">
    <text evidence="1">The sequence shown here is derived from an EMBL/GenBank/DDBJ whole genome shotgun (WGS) entry which is preliminary data.</text>
</comment>
<keyword evidence="2" id="KW-1185">Reference proteome</keyword>
<proteinExistence type="predicted"/>
<name>A0ABS5XIY9_9GAMM</name>
<dbReference type="InterPro" id="IPR014955">
    <property type="entry name" value="DUF1826"/>
</dbReference>
<dbReference type="RefSeq" id="WP_215375629.1">
    <property type="nucleotide sequence ID" value="NZ_JAGTIS010000007.1"/>
</dbReference>